<feature type="non-terminal residue" evidence="1">
    <location>
        <position position="134"/>
    </location>
</feature>
<evidence type="ECO:0000313" key="2">
    <source>
        <dbReference type="Proteomes" id="UP000308600"/>
    </source>
</evidence>
<name>A0ACD3ASA8_9AGAR</name>
<dbReference type="Proteomes" id="UP000308600">
    <property type="component" value="Unassembled WGS sequence"/>
</dbReference>
<reference evidence="1 2" key="1">
    <citation type="journal article" date="2019" name="Nat. Ecol. Evol.">
        <title>Megaphylogeny resolves global patterns of mushroom evolution.</title>
        <authorList>
            <person name="Varga T."/>
            <person name="Krizsan K."/>
            <person name="Foldi C."/>
            <person name="Dima B."/>
            <person name="Sanchez-Garcia M."/>
            <person name="Sanchez-Ramirez S."/>
            <person name="Szollosi G.J."/>
            <person name="Szarkandi J.G."/>
            <person name="Papp V."/>
            <person name="Albert L."/>
            <person name="Andreopoulos W."/>
            <person name="Angelini C."/>
            <person name="Antonin V."/>
            <person name="Barry K.W."/>
            <person name="Bougher N.L."/>
            <person name="Buchanan P."/>
            <person name="Buyck B."/>
            <person name="Bense V."/>
            <person name="Catcheside P."/>
            <person name="Chovatia M."/>
            <person name="Cooper J."/>
            <person name="Damon W."/>
            <person name="Desjardin D."/>
            <person name="Finy P."/>
            <person name="Geml J."/>
            <person name="Haridas S."/>
            <person name="Hughes K."/>
            <person name="Justo A."/>
            <person name="Karasinski D."/>
            <person name="Kautmanova I."/>
            <person name="Kiss B."/>
            <person name="Kocsube S."/>
            <person name="Kotiranta H."/>
            <person name="LaButti K.M."/>
            <person name="Lechner B.E."/>
            <person name="Liimatainen K."/>
            <person name="Lipzen A."/>
            <person name="Lukacs Z."/>
            <person name="Mihaltcheva S."/>
            <person name="Morgado L.N."/>
            <person name="Niskanen T."/>
            <person name="Noordeloos M.E."/>
            <person name="Ohm R.A."/>
            <person name="Ortiz-Santana B."/>
            <person name="Ovrebo C."/>
            <person name="Racz N."/>
            <person name="Riley R."/>
            <person name="Savchenko A."/>
            <person name="Shiryaev A."/>
            <person name="Soop K."/>
            <person name="Spirin V."/>
            <person name="Szebenyi C."/>
            <person name="Tomsovsky M."/>
            <person name="Tulloss R.E."/>
            <person name="Uehling J."/>
            <person name="Grigoriev I.V."/>
            <person name="Vagvolgyi C."/>
            <person name="Papp T."/>
            <person name="Martin F.M."/>
            <person name="Miettinen O."/>
            <person name="Hibbett D.S."/>
            <person name="Nagy L.G."/>
        </authorList>
    </citation>
    <scope>NUCLEOTIDE SEQUENCE [LARGE SCALE GENOMIC DNA]</scope>
    <source>
        <strain evidence="1 2">NL-1719</strain>
    </source>
</reference>
<evidence type="ECO:0000313" key="1">
    <source>
        <dbReference type="EMBL" id="TFK68610.1"/>
    </source>
</evidence>
<protein>
    <submittedName>
        <fullName evidence="1">Uncharacterized protein</fullName>
    </submittedName>
</protein>
<keyword evidence="2" id="KW-1185">Reference proteome</keyword>
<accession>A0ACD3ASA8</accession>
<organism evidence="1 2">
    <name type="scientific">Pluteus cervinus</name>
    <dbReference type="NCBI Taxonomy" id="181527"/>
    <lineage>
        <taxon>Eukaryota</taxon>
        <taxon>Fungi</taxon>
        <taxon>Dikarya</taxon>
        <taxon>Basidiomycota</taxon>
        <taxon>Agaricomycotina</taxon>
        <taxon>Agaricomycetes</taxon>
        <taxon>Agaricomycetidae</taxon>
        <taxon>Agaricales</taxon>
        <taxon>Pluteineae</taxon>
        <taxon>Pluteaceae</taxon>
        <taxon>Pluteus</taxon>
    </lineage>
</organism>
<proteinExistence type="predicted"/>
<sequence>VPISQYYHQDLKSWIGKLLSRPQIEILLSRQTPPISDVVSDIWQSTVFADLLDSDGNPFLPGPSHEGRLIFGLSVDGFNPFWNKTAKQSVSSTCIWLVLLNLPPNLRYLPENIFLVGIIPGPNKPSTDEINHAM</sequence>
<dbReference type="EMBL" id="ML208347">
    <property type="protein sequence ID" value="TFK68610.1"/>
    <property type="molecule type" value="Genomic_DNA"/>
</dbReference>
<feature type="non-terminal residue" evidence="1">
    <location>
        <position position="1"/>
    </location>
</feature>
<gene>
    <name evidence="1" type="ORF">BDN72DRAFT_746325</name>
</gene>